<feature type="chain" id="PRO_5046099393" description="DUF2771 family protein" evidence="1">
    <location>
        <begin position="21"/>
        <end position="162"/>
    </location>
</feature>
<dbReference type="RefSeq" id="WP_344045040.1">
    <property type="nucleotide sequence ID" value="NZ_BAAAPB010000002.1"/>
</dbReference>
<accession>A0ABN2R3G8</accession>
<evidence type="ECO:0000313" key="2">
    <source>
        <dbReference type="EMBL" id="GAA1963026.1"/>
    </source>
</evidence>
<protein>
    <recommendedName>
        <fullName evidence="4">DUF2771 family protein</fullName>
    </recommendedName>
</protein>
<keyword evidence="1" id="KW-0732">Signal</keyword>
<reference evidence="2 3" key="1">
    <citation type="journal article" date="2019" name="Int. J. Syst. Evol. Microbiol.">
        <title>The Global Catalogue of Microorganisms (GCM) 10K type strain sequencing project: providing services to taxonomists for standard genome sequencing and annotation.</title>
        <authorList>
            <consortium name="The Broad Institute Genomics Platform"/>
            <consortium name="The Broad Institute Genome Sequencing Center for Infectious Disease"/>
            <person name="Wu L."/>
            <person name="Ma J."/>
        </authorList>
    </citation>
    <scope>NUCLEOTIDE SEQUENCE [LARGE SCALE GENOMIC DNA]</scope>
    <source>
        <strain evidence="2 3">JCM 15309</strain>
    </source>
</reference>
<sequence length="162" mass="17043">MRRWATAAVLLALLAGCAPAHPAGTVRHRSEPWTGTSAYCWPLEGTPDLPFRWIVTGVRPAHAGSSSPRTVSVQVVRTPAADVATDLDRALPGSGWRRPAGSWPVGTPARFTDHEGRTVTVRVVPLPGALAGTPVTSTIVLDLPRGVTMSRTRPPCPDGSAS</sequence>
<evidence type="ECO:0000256" key="1">
    <source>
        <dbReference type="SAM" id="SignalP"/>
    </source>
</evidence>
<keyword evidence="3" id="KW-1185">Reference proteome</keyword>
<dbReference type="EMBL" id="BAAAPB010000002">
    <property type="protein sequence ID" value="GAA1963026.1"/>
    <property type="molecule type" value="Genomic_DNA"/>
</dbReference>
<name>A0ABN2R3G8_9ACTN</name>
<gene>
    <name evidence="2" type="ORF">GCM10009798_23550</name>
</gene>
<organism evidence="2 3">
    <name type="scientific">Nocardioides panacihumi</name>
    <dbReference type="NCBI Taxonomy" id="400774"/>
    <lineage>
        <taxon>Bacteria</taxon>
        <taxon>Bacillati</taxon>
        <taxon>Actinomycetota</taxon>
        <taxon>Actinomycetes</taxon>
        <taxon>Propionibacteriales</taxon>
        <taxon>Nocardioidaceae</taxon>
        <taxon>Nocardioides</taxon>
    </lineage>
</organism>
<evidence type="ECO:0000313" key="3">
    <source>
        <dbReference type="Proteomes" id="UP001500571"/>
    </source>
</evidence>
<dbReference type="Proteomes" id="UP001500571">
    <property type="component" value="Unassembled WGS sequence"/>
</dbReference>
<feature type="signal peptide" evidence="1">
    <location>
        <begin position="1"/>
        <end position="20"/>
    </location>
</feature>
<evidence type="ECO:0008006" key="4">
    <source>
        <dbReference type="Google" id="ProtNLM"/>
    </source>
</evidence>
<proteinExistence type="predicted"/>
<dbReference type="PROSITE" id="PS51257">
    <property type="entry name" value="PROKAR_LIPOPROTEIN"/>
    <property type="match status" value="1"/>
</dbReference>
<comment type="caution">
    <text evidence="2">The sequence shown here is derived from an EMBL/GenBank/DDBJ whole genome shotgun (WGS) entry which is preliminary data.</text>
</comment>